<evidence type="ECO:0000313" key="3">
    <source>
        <dbReference type="EMBL" id="KUH40583.1"/>
    </source>
</evidence>
<keyword evidence="2" id="KW-1133">Transmembrane helix</keyword>
<gene>
    <name evidence="3" type="ORF">ATE80_01525</name>
</gene>
<keyword evidence="4" id="KW-1185">Reference proteome</keyword>
<organism evidence="3 4">
    <name type="scientific">Streptomyces kanasensis</name>
    <dbReference type="NCBI Taxonomy" id="936756"/>
    <lineage>
        <taxon>Bacteria</taxon>
        <taxon>Bacillati</taxon>
        <taxon>Actinomycetota</taxon>
        <taxon>Actinomycetes</taxon>
        <taxon>Kitasatosporales</taxon>
        <taxon>Streptomycetaceae</taxon>
        <taxon>Streptomyces</taxon>
    </lineage>
</organism>
<keyword evidence="2" id="KW-0812">Transmembrane</keyword>
<evidence type="ECO:0000256" key="2">
    <source>
        <dbReference type="SAM" id="Phobius"/>
    </source>
</evidence>
<keyword evidence="2" id="KW-0472">Membrane</keyword>
<evidence type="ECO:0000313" key="4">
    <source>
        <dbReference type="Proteomes" id="UP000054011"/>
    </source>
</evidence>
<dbReference type="Proteomes" id="UP000054011">
    <property type="component" value="Unassembled WGS sequence"/>
</dbReference>
<feature type="transmembrane region" description="Helical" evidence="2">
    <location>
        <begin position="152"/>
        <end position="174"/>
    </location>
</feature>
<proteinExistence type="predicted"/>
<sequence length="291" mass="30145">MHTSPTPDLPPAEPAAPASRPSIAEGPPAPAPAPTTPAPGADAGTDPGPAVDPGTDPGPDRGPAADGDTAPEAGTGADTGAGSRPSGQARRVEARRARRERVALLAASAVAPSAPVRWGAGWGGRVCGAAVLVAYVASVHRPVGAGLSRPEAGAFLFAVWTSLVLAWVVCRLAMWRVTADRDGIHVRRMWSTHVLAWPVVGRVELRHDGLLEIFGPRGSTLAGTFAPPWLSRLTRRDCAGRRAADLLTAMSLHPHLRPAGQVSRRSGRAGFARWAVPLAVLVHAAPLLLRA</sequence>
<name>A0A117IY31_9ACTN</name>
<protein>
    <recommendedName>
        <fullName evidence="5">PH domain-containing protein</fullName>
    </recommendedName>
</protein>
<evidence type="ECO:0008006" key="5">
    <source>
        <dbReference type="Google" id="ProtNLM"/>
    </source>
</evidence>
<feature type="region of interest" description="Disordered" evidence="1">
    <location>
        <begin position="1"/>
        <end position="95"/>
    </location>
</feature>
<comment type="caution">
    <text evidence="3">The sequence shown here is derived from an EMBL/GenBank/DDBJ whole genome shotgun (WGS) entry which is preliminary data.</text>
</comment>
<accession>A0A117IY31</accession>
<dbReference type="EMBL" id="LNSV01000002">
    <property type="protein sequence ID" value="KUH40583.1"/>
    <property type="molecule type" value="Genomic_DNA"/>
</dbReference>
<feature type="compositionally biased region" description="Low complexity" evidence="1">
    <location>
        <begin position="38"/>
        <end position="71"/>
    </location>
</feature>
<reference evidence="3 4" key="1">
    <citation type="submission" date="2015-11" db="EMBL/GenBank/DDBJ databases">
        <title>Genome-wide analysis reveals the secondary metabolome in Streptomyces kanasensis ZX01.</title>
        <authorList>
            <person name="Zhang G."/>
            <person name="Han L."/>
            <person name="Feng J."/>
            <person name="Zhang X."/>
        </authorList>
    </citation>
    <scope>NUCLEOTIDE SEQUENCE [LARGE SCALE GENOMIC DNA]</scope>
    <source>
        <strain evidence="3 4">ZX01</strain>
    </source>
</reference>
<feature type="compositionally biased region" description="Pro residues" evidence="1">
    <location>
        <begin position="27"/>
        <end position="37"/>
    </location>
</feature>
<dbReference type="AlphaFoldDB" id="A0A117IY31"/>
<evidence type="ECO:0000256" key="1">
    <source>
        <dbReference type="SAM" id="MobiDB-lite"/>
    </source>
</evidence>
<feature type="compositionally biased region" description="Low complexity" evidence="1">
    <location>
        <begin position="15"/>
        <end position="26"/>
    </location>
</feature>